<sequence length="33" mass="3823">MSQWANYRLHSKQCHLNCSMSRPLTHRGKLAAP</sequence>
<evidence type="ECO:0000313" key="1">
    <source>
        <dbReference type="EMBL" id="JAH66457.1"/>
    </source>
</evidence>
<proteinExistence type="predicted"/>
<protein>
    <submittedName>
        <fullName evidence="1">Uncharacterized protein</fullName>
    </submittedName>
</protein>
<organism evidence="1">
    <name type="scientific">Anguilla anguilla</name>
    <name type="common">European freshwater eel</name>
    <name type="synonym">Muraena anguilla</name>
    <dbReference type="NCBI Taxonomy" id="7936"/>
    <lineage>
        <taxon>Eukaryota</taxon>
        <taxon>Metazoa</taxon>
        <taxon>Chordata</taxon>
        <taxon>Craniata</taxon>
        <taxon>Vertebrata</taxon>
        <taxon>Euteleostomi</taxon>
        <taxon>Actinopterygii</taxon>
        <taxon>Neopterygii</taxon>
        <taxon>Teleostei</taxon>
        <taxon>Anguilliformes</taxon>
        <taxon>Anguillidae</taxon>
        <taxon>Anguilla</taxon>
    </lineage>
</organism>
<accession>A0A0E9UKY6</accession>
<reference evidence="1" key="2">
    <citation type="journal article" date="2015" name="Fish Shellfish Immunol.">
        <title>Early steps in the European eel (Anguilla anguilla)-Vibrio vulnificus interaction in the gills: Role of the RtxA13 toxin.</title>
        <authorList>
            <person name="Callol A."/>
            <person name="Pajuelo D."/>
            <person name="Ebbesson L."/>
            <person name="Teles M."/>
            <person name="MacKenzie S."/>
            <person name="Amaro C."/>
        </authorList>
    </citation>
    <scope>NUCLEOTIDE SEQUENCE</scope>
</reference>
<name>A0A0E9UKY6_ANGAN</name>
<dbReference type="EMBL" id="GBXM01042120">
    <property type="protein sequence ID" value="JAH66457.1"/>
    <property type="molecule type" value="Transcribed_RNA"/>
</dbReference>
<dbReference type="AlphaFoldDB" id="A0A0E9UKY6"/>
<reference evidence="1" key="1">
    <citation type="submission" date="2014-11" db="EMBL/GenBank/DDBJ databases">
        <authorList>
            <person name="Amaro Gonzalez C."/>
        </authorList>
    </citation>
    <scope>NUCLEOTIDE SEQUENCE</scope>
</reference>